<dbReference type="OrthoDB" id="547680at2"/>
<dbReference type="Proteomes" id="UP000239446">
    <property type="component" value="Unassembled WGS sequence"/>
</dbReference>
<evidence type="ECO:0000313" key="2">
    <source>
        <dbReference type="EMBL" id="PPK53432.1"/>
    </source>
</evidence>
<evidence type="ECO:0000313" key="3">
    <source>
        <dbReference type="Proteomes" id="UP000239446"/>
    </source>
</evidence>
<dbReference type="AlphaFoldDB" id="A0A2S6G3K5"/>
<reference evidence="1 4" key="1">
    <citation type="submission" date="2018-02" db="EMBL/GenBank/DDBJ databases">
        <title>Deep subsurface shale carbon reservoir microbial communities from Ohio and West Virginia, USA.</title>
        <authorList>
            <person name="Wrighton K."/>
        </authorList>
    </citation>
    <scope>NUCLEOTIDE SEQUENCE [LARGE SCALE GENOMIC DNA]</scope>
    <source>
        <strain evidence="1 4">UTICA-S1B6</strain>
    </source>
</reference>
<accession>A0A2S6G3K5</accession>
<dbReference type="Proteomes" id="UP000239648">
    <property type="component" value="Unassembled WGS sequence"/>
</dbReference>
<gene>
    <name evidence="2" type="ORF">B0H24_102719</name>
    <name evidence="1" type="ORF">BY455_12430</name>
</gene>
<dbReference type="SUPFAM" id="SSF53850">
    <property type="entry name" value="Periplasmic binding protein-like II"/>
    <property type="match status" value="1"/>
</dbReference>
<evidence type="ECO:0000313" key="4">
    <source>
        <dbReference type="Proteomes" id="UP000239648"/>
    </source>
</evidence>
<sequence length="283" mass="32293">MANAQADVEPRHYTLWYRNYDNPATYALVELALQKTPEYGEFAIHRSQEITQGRALRELATNSRSLPLDIANVATTVERETALNTVPVPVDGGLLGLRVCLVLPENVDRFSEIDNIRDLRASDIRIGQGAHWPDSSILKANGVPVITHTRYEILFRMLRNHRFDCFARGVSEVLYDQRVQNAEDLVIEPHLLLAYPMPSYLFTSPEDHATAQRLQLGLERAIEDGSFGNYLRTWYSRPVAELQLNKRAIIRLSNPFLSEESRNIGRHVLKNLDRRIDLLTAPH</sequence>
<comment type="caution">
    <text evidence="2">The sequence shown here is derived from an EMBL/GenBank/DDBJ whole genome shotgun (WGS) entry which is preliminary data.</text>
</comment>
<dbReference type="EMBL" id="PTIT01000024">
    <property type="protein sequence ID" value="PPK50527.1"/>
    <property type="molecule type" value="Genomic_DNA"/>
</dbReference>
<proteinExistence type="predicted"/>
<keyword evidence="4" id="KW-1185">Reference proteome</keyword>
<evidence type="ECO:0008006" key="5">
    <source>
        <dbReference type="Google" id="ProtNLM"/>
    </source>
</evidence>
<organism evidence="2 3">
    <name type="scientific">Marinobacter persicus</name>
    <dbReference type="NCBI Taxonomy" id="930118"/>
    <lineage>
        <taxon>Bacteria</taxon>
        <taxon>Pseudomonadati</taxon>
        <taxon>Pseudomonadota</taxon>
        <taxon>Gammaproteobacteria</taxon>
        <taxon>Pseudomonadales</taxon>
        <taxon>Marinobacteraceae</taxon>
        <taxon>Marinobacter</taxon>
    </lineage>
</organism>
<protein>
    <recommendedName>
        <fullName evidence="5">Solute-binding protein family 3/N-terminal domain-containing protein</fullName>
    </recommendedName>
</protein>
<dbReference type="RefSeq" id="WP_104417078.1">
    <property type="nucleotide sequence ID" value="NZ_PTIT01000024.1"/>
</dbReference>
<name>A0A2S6G3K5_9GAMM</name>
<reference evidence="2 3" key="2">
    <citation type="submission" date="2018-02" db="EMBL/GenBank/DDBJ databases">
        <title>Subsurface microbial communities from deep shales in Ohio and West Virginia, USA.</title>
        <authorList>
            <person name="Wrighton K."/>
        </authorList>
    </citation>
    <scope>NUCLEOTIDE SEQUENCE [LARGE SCALE GENOMIC DNA]</scope>
    <source>
        <strain evidence="2 3">UTICA-S1B9</strain>
    </source>
</reference>
<dbReference type="EMBL" id="PTIU01000027">
    <property type="protein sequence ID" value="PPK53432.1"/>
    <property type="molecule type" value="Genomic_DNA"/>
</dbReference>
<evidence type="ECO:0000313" key="1">
    <source>
        <dbReference type="EMBL" id="PPK50527.1"/>
    </source>
</evidence>